<feature type="signal peptide" evidence="1">
    <location>
        <begin position="1"/>
        <end position="18"/>
    </location>
</feature>
<evidence type="ECO:0000256" key="1">
    <source>
        <dbReference type="SAM" id="SignalP"/>
    </source>
</evidence>
<evidence type="ECO:0000313" key="4">
    <source>
        <dbReference type="Proteomes" id="UP000078340"/>
    </source>
</evidence>
<dbReference type="Pfam" id="PF12697">
    <property type="entry name" value="Abhydrolase_6"/>
    <property type="match status" value="1"/>
</dbReference>
<proteinExistence type="predicted"/>
<dbReference type="Proteomes" id="UP000078340">
    <property type="component" value="Unassembled WGS sequence"/>
</dbReference>
<dbReference type="InterPro" id="IPR000073">
    <property type="entry name" value="AB_hydrolase_1"/>
</dbReference>
<dbReference type="AlphaFoldDB" id="A0A179EZE3"/>
<dbReference type="OMA" id="WTHAEPI"/>
<accession>A0A179EZE3</accession>
<comment type="caution">
    <text evidence="3">The sequence shown here is derived from an EMBL/GenBank/DDBJ whole genome shotgun (WGS) entry which is preliminary data.</text>
</comment>
<dbReference type="PANTHER" id="PTHR45763:SF46">
    <property type="entry name" value="AB HYDROLASE-1 DOMAIN-CONTAINING PROTEIN"/>
    <property type="match status" value="1"/>
</dbReference>
<protein>
    <submittedName>
        <fullName evidence="3">Alpha/beta hydrolase</fullName>
    </submittedName>
</protein>
<evidence type="ECO:0000259" key="2">
    <source>
        <dbReference type="Pfam" id="PF12697"/>
    </source>
</evidence>
<name>A0A179EZE3_PURLI</name>
<organism evidence="3 4">
    <name type="scientific">Purpureocillium lilacinum</name>
    <name type="common">Paecilomyces lilacinus</name>
    <dbReference type="NCBI Taxonomy" id="33203"/>
    <lineage>
        <taxon>Eukaryota</taxon>
        <taxon>Fungi</taxon>
        <taxon>Dikarya</taxon>
        <taxon>Ascomycota</taxon>
        <taxon>Pezizomycotina</taxon>
        <taxon>Sordariomycetes</taxon>
        <taxon>Hypocreomycetidae</taxon>
        <taxon>Hypocreales</taxon>
        <taxon>Ophiocordycipitaceae</taxon>
        <taxon>Purpureocillium</taxon>
    </lineage>
</organism>
<dbReference type="PANTHER" id="PTHR45763">
    <property type="entry name" value="HYDROLASE, ALPHA/BETA FOLD FAMILY PROTEIN, EXPRESSED-RELATED"/>
    <property type="match status" value="1"/>
</dbReference>
<gene>
    <name evidence="3" type="ORF">VFPFJ_11646</name>
</gene>
<reference evidence="3 4" key="1">
    <citation type="submission" date="2016-02" db="EMBL/GenBank/DDBJ databases">
        <title>Biosynthesis of antibiotic leucinostatins and their inhibition on Phytophthora in bio-control Purpureocillium lilacinum.</title>
        <authorList>
            <person name="Wang G."/>
            <person name="Liu Z."/>
            <person name="Lin R."/>
            <person name="Li E."/>
            <person name="Mao Z."/>
            <person name="Ling J."/>
            <person name="Yin W."/>
            <person name="Xie B."/>
        </authorList>
    </citation>
    <scope>NUCLEOTIDE SEQUENCE [LARGE SCALE GENOMIC DNA]</scope>
    <source>
        <strain evidence="3">PLFJ-1</strain>
    </source>
</reference>
<dbReference type="EMBL" id="LSBI01000061">
    <property type="protein sequence ID" value="OAQ58556.1"/>
    <property type="molecule type" value="Genomic_DNA"/>
</dbReference>
<dbReference type="InterPro" id="IPR029058">
    <property type="entry name" value="AB_hydrolase_fold"/>
</dbReference>
<feature type="domain" description="AB hydrolase-1" evidence="2">
    <location>
        <begin position="86"/>
        <end position="359"/>
    </location>
</feature>
<feature type="chain" id="PRO_5008101104" evidence="1">
    <location>
        <begin position="19"/>
        <end position="385"/>
    </location>
</feature>
<keyword evidence="3" id="KW-0378">Hydrolase</keyword>
<keyword evidence="1" id="KW-0732">Signal</keyword>
<dbReference type="SUPFAM" id="SSF53474">
    <property type="entry name" value="alpha/beta-Hydrolases"/>
    <property type="match status" value="1"/>
</dbReference>
<dbReference type="Gene3D" id="3.40.50.1820">
    <property type="entry name" value="alpha/beta hydrolase"/>
    <property type="match status" value="1"/>
</dbReference>
<dbReference type="GO" id="GO:0016787">
    <property type="term" value="F:hydrolase activity"/>
    <property type="evidence" value="ECO:0007669"/>
    <property type="project" value="UniProtKB-KW"/>
</dbReference>
<evidence type="ECO:0000313" key="3">
    <source>
        <dbReference type="EMBL" id="OAQ58556.1"/>
    </source>
</evidence>
<sequence length="385" mass="43251">MMTFVVSLIFTILDTVLTLVATLATQVIDFATRSVTARAARFDEDTTLSSCAHRLDSAEPLTLTLADARALSYAQFGSTNPTAKTVFFLHGWPGSRIEATYLHEAAKANNVRIIAADRPGIGKSTADPNRTLLSHADDIQQLAQHLHADEYGVLGVSGGGPYALACARALPADKLKVVAIVCGLGPADIGYWGMYIMNYLGWTYAARYTPRFLGWWFNREPTGRLDRSRKERMDMLIKSFESSQASLPPKDARIFGDADVMKVQIRTEEEVHAQGTQFWLQDMKLIASDPGFDVADIRNDLTVQLLYGRADRNVPLKHGEEIARRLTRRRGGTDHRVTIKVKEHETHASIFFDYRDEFLRDMACAMYVRRYNSDRTLYVDLPLRL</sequence>